<feature type="transmembrane region" description="Helical" evidence="5">
    <location>
        <begin position="300"/>
        <end position="320"/>
    </location>
</feature>
<dbReference type="PANTHER" id="PTHR43683:SF1">
    <property type="entry name" value="MULTIDRUG EFFLUX PROTEIN YFMO"/>
    <property type="match status" value="1"/>
</dbReference>
<feature type="transmembrane region" description="Helical" evidence="5">
    <location>
        <begin position="145"/>
        <end position="166"/>
    </location>
</feature>
<evidence type="ECO:0000259" key="6">
    <source>
        <dbReference type="PROSITE" id="PS50850"/>
    </source>
</evidence>
<dbReference type="CDD" id="cd00293">
    <property type="entry name" value="USP-like"/>
    <property type="match status" value="1"/>
</dbReference>
<dbReference type="PANTHER" id="PTHR43683">
    <property type="entry name" value="MULTIDRUG EFFLUX PROTEIN YFMO"/>
    <property type="match status" value="1"/>
</dbReference>
<evidence type="ECO:0000313" key="8">
    <source>
        <dbReference type="Proteomes" id="UP000325255"/>
    </source>
</evidence>
<keyword evidence="8" id="KW-1185">Reference proteome</keyword>
<comment type="subcellular location">
    <subcellularLocation>
        <location evidence="1">Membrane</location>
        <topology evidence="1">Multi-pass membrane protein</topology>
    </subcellularLocation>
</comment>
<feature type="transmembrane region" description="Helical" evidence="5">
    <location>
        <begin position="172"/>
        <end position="194"/>
    </location>
</feature>
<dbReference type="SUPFAM" id="SSF52402">
    <property type="entry name" value="Adenine nucleotide alpha hydrolases-like"/>
    <property type="match status" value="1"/>
</dbReference>
<dbReference type="GO" id="GO:0022857">
    <property type="term" value="F:transmembrane transporter activity"/>
    <property type="evidence" value="ECO:0007669"/>
    <property type="project" value="InterPro"/>
</dbReference>
<dbReference type="InterPro" id="IPR011701">
    <property type="entry name" value="MFS"/>
</dbReference>
<dbReference type="EMBL" id="VWPK01000012">
    <property type="protein sequence ID" value="KAA5612408.1"/>
    <property type="molecule type" value="Genomic_DNA"/>
</dbReference>
<feature type="domain" description="Major facilitator superfamily (MFS) profile" evidence="6">
    <location>
        <begin position="20"/>
        <end position="389"/>
    </location>
</feature>
<evidence type="ECO:0000256" key="3">
    <source>
        <dbReference type="ARBA" id="ARBA00022989"/>
    </source>
</evidence>
<feature type="transmembrane region" description="Helical" evidence="5">
    <location>
        <begin position="364"/>
        <end position="384"/>
    </location>
</feature>
<dbReference type="OrthoDB" id="9764259at2"/>
<comment type="caution">
    <text evidence="7">The sequence shown here is derived from an EMBL/GenBank/DDBJ whole genome shotgun (WGS) entry which is preliminary data.</text>
</comment>
<feature type="transmembrane region" description="Helical" evidence="5">
    <location>
        <begin position="247"/>
        <end position="267"/>
    </location>
</feature>
<dbReference type="InterPro" id="IPR006016">
    <property type="entry name" value="UspA"/>
</dbReference>
<keyword evidence="3 5" id="KW-1133">Transmembrane helix</keyword>
<dbReference type="PROSITE" id="PS50850">
    <property type="entry name" value="MFS"/>
    <property type="match status" value="1"/>
</dbReference>
<dbReference type="Pfam" id="PF07690">
    <property type="entry name" value="MFS_1"/>
    <property type="match status" value="1"/>
</dbReference>
<evidence type="ECO:0000256" key="2">
    <source>
        <dbReference type="ARBA" id="ARBA00022692"/>
    </source>
</evidence>
<organism evidence="7 8">
    <name type="scientific">Rhodovastum atsumiense</name>
    <dbReference type="NCBI Taxonomy" id="504468"/>
    <lineage>
        <taxon>Bacteria</taxon>
        <taxon>Pseudomonadati</taxon>
        <taxon>Pseudomonadota</taxon>
        <taxon>Alphaproteobacteria</taxon>
        <taxon>Acetobacterales</taxon>
        <taxon>Acetobacteraceae</taxon>
        <taxon>Rhodovastum</taxon>
    </lineage>
</organism>
<dbReference type="Pfam" id="PF00582">
    <property type="entry name" value="Usp"/>
    <property type="match status" value="1"/>
</dbReference>
<dbReference type="PRINTS" id="PR01035">
    <property type="entry name" value="TCRTETA"/>
</dbReference>
<evidence type="ECO:0000256" key="5">
    <source>
        <dbReference type="SAM" id="Phobius"/>
    </source>
</evidence>
<keyword evidence="4 5" id="KW-0472">Membrane</keyword>
<dbReference type="RefSeq" id="WP_150040507.1">
    <property type="nucleotide sequence ID" value="NZ_OW485601.1"/>
</dbReference>
<protein>
    <submittedName>
        <fullName evidence="7">MFS transporter</fullName>
    </submittedName>
</protein>
<dbReference type="CDD" id="cd17474">
    <property type="entry name" value="MFS_YfmO_like"/>
    <property type="match status" value="1"/>
</dbReference>
<evidence type="ECO:0000256" key="1">
    <source>
        <dbReference type="ARBA" id="ARBA00004141"/>
    </source>
</evidence>
<feature type="transmembrane region" description="Helical" evidence="5">
    <location>
        <begin position="115"/>
        <end position="133"/>
    </location>
</feature>
<name>A0A5M6IYG5_9PROT</name>
<feature type="transmembrane region" description="Helical" evidence="5">
    <location>
        <begin position="20"/>
        <end position="38"/>
    </location>
</feature>
<sequence length="545" mass="56129">MHAPSAGPGAFARFFQQPRAVWATAFAATIGFTSIGLVDPILTSIAAGLNARPSQVSLLFTSYFAVTAAMMLVTGYVSSRLGGRGTLLLGAGLIAVFAALAGTSTSVAELVGFRAGWGLGNALFVVTALSVIVRAANGGTATAILLYEAALGLGLSVGPLIGAALGDLSWRYPFFGTATLMAIGFVAIALFLPAQPKPPVKSRLVDPLKALTHRGLAATAVSAFFYNYAFFTVLAFVPFVLQLSPHAVGVIFFGWGVMLALFSVLVAPRLQARFSPLGLLSVVLLLLALLLVGMAFGDRLVVAIGVVLAGALMGLNNTVYTEMALEVSPAQRPIASAAYNFVRWFAGVIAPYAAPLIAEHSNARVSFLVAAAGAAIAPVVLWGMRRHLGRFAAPPTGEAPPVRKVIAAVDGSATDPAVLARARLLAADRGAPVEVVHVRSIEVFADQSAAEESRAGAEALVQAAVATLRADGIPVEGTCLEDIAARAPLALLCHAEASGAYTIVLGTRHTGDLSDLVHGSFADTVRRNSPVPVELVPEPAPAAAA</sequence>
<dbReference type="InterPro" id="IPR014729">
    <property type="entry name" value="Rossmann-like_a/b/a_fold"/>
</dbReference>
<evidence type="ECO:0000313" key="7">
    <source>
        <dbReference type="EMBL" id="KAA5612408.1"/>
    </source>
</evidence>
<dbReference type="Gene3D" id="3.40.50.620">
    <property type="entry name" value="HUPs"/>
    <property type="match status" value="1"/>
</dbReference>
<dbReference type="Gene3D" id="1.20.1250.20">
    <property type="entry name" value="MFS general substrate transporter like domains"/>
    <property type="match status" value="1"/>
</dbReference>
<feature type="transmembrane region" description="Helical" evidence="5">
    <location>
        <begin position="85"/>
        <end position="103"/>
    </location>
</feature>
<evidence type="ECO:0000256" key="4">
    <source>
        <dbReference type="ARBA" id="ARBA00023136"/>
    </source>
</evidence>
<gene>
    <name evidence="7" type="ORF">F1189_09530</name>
</gene>
<proteinExistence type="predicted"/>
<dbReference type="Proteomes" id="UP000325255">
    <property type="component" value="Unassembled WGS sequence"/>
</dbReference>
<keyword evidence="2 5" id="KW-0812">Transmembrane</keyword>
<accession>A0A5M6IYG5</accession>
<dbReference type="SUPFAM" id="SSF103473">
    <property type="entry name" value="MFS general substrate transporter"/>
    <property type="match status" value="1"/>
</dbReference>
<feature type="transmembrane region" description="Helical" evidence="5">
    <location>
        <begin position="341"/>
        <end position="358"/>
    </location>
</feature>
<feature type="transmembrane region" description="Helical" evidence="5">
    <location>
        <begin position="58"/>
        <end position="78"/>
    </location>
</feature>
<feature type="transmembrane region" description="Helical" evidence="5">
    <location>
        <begin position="215"/>
        <end position="241"/>
    </location>
</feature>
<dbReference type="InterPro" id="IPR053200">
    <property type="entry name" value="YfmO-like"/>
</dbReference>
<dbReference type="GO" id="GO:0016020">
    <property type="term" value="C:membrane"/>
    <property type="evidence" value="ECO:0007669"/>
    <property type="project" value="UniProtKB-SubCell"/>
</dbReference>
<dbReference type="InterPro" id="IPR036259">
    <property type="entry name" value="MFS_trans_sf"/>
</dbReference>
<dbReference type="AlphaFoldDB" id="A0A5M6IYG5"/>
<dbReference type="InterPro" id="IPR001958">
    <property type="entry name" value="Tet-R_TetA/multi-R_MdtG-like"/>
</dbReference>
<feature type="transmembrane region" description="Helical" evidence="5">
    <location>
        <begin position="274"/>
        <end position="294"/>
    </location>
</feature>
<reference evidence="7 8" key="1">
    <citation type="submission" date="2019-09" db="EMBL/GenBank/DDBJ databases">
        <title>Genome sequence of Rhodovastum atsumiense, a diverse member of the Acetobacteraceae family of non-sulfur purple photosynthetic bacteria.</title>
        <authorList>
            <person name="Meyer T."/>
            <person name="Kyndt J."/>
        </authorList>
    </citation>
    <scope>NUCLEOTIDE SEQUENCE [LARGE SCALE GENOMIC DNA]</scope>
    <source>
        <strain evidence="7 8">DSM 21279</strain>
    </source>
</reference>
<dbReference type="InterPro" id="IPR020846">
    <property type="entry name" value="MFS_dom"/>
</dbReference>